<name>A0AAD6Q8S8_9ROSI</name>
<dbReference type="InterPro" id="IPR032872">
    <property type="entry name" value="WAK_assoc_C"/>
</dbReference>
<dbReference type="PANTHER" id="PTHR33355">
    <property type="entry name" value="WALL-ASSOCIATED RECEPTOR KINASE CARBOXY-TERMINAL PROTEIN-RELATED"/>
    <property type="match status" value="1"/>
</dbReference>
<dbReference type="EC" id="2.7.11.1" evidence="2"/>
<dbReference type="Pfam" id="PF14380">
    <property type="entry name" value="WAK_assoc"/>
    <property type="match status" value="1"/>
</dbReference>
<evidence type="ECO:0000256" key="3">
    <source>
        <dbReference type="ARBA" id="ARBA00022729"/>
    </source>
</evidence>
<evidence type="ECO:0000313" key="9">
    <source>
        <dbReference type="EMBL" id="KAJ6981173.1"/>
    </source>
</evidence>
<dbReference type="InterPro" id="IPR025287">
    <property type="entry name" value="WAK_GUB"/>
</dbReference>
<gene>
    <name evidence="9" type="ORF">NC653_024544</name>
</gene>
<evidence type="ECO:0000259" key="8">
    <source>
        <dbReference type="Pfam" id="PF14380"/>
    </source>
</evidence>
<dbReference type="AlphaFoldDB" id="A0AAD6Q8S8"/>
<protein>
    <recommendedName>
        <fullName evidence="2">non-specific serine/threonine protein kinase</fullName>
        <ecNumber evidence="2">2.7.11.1</ecNumber>
    </recommendedName>
</protein>
<keyword evidence="3" id="KW-0732">Signal</keyword>
<accession>A0AAD6Q8S8</accession>
<evidence type="ECO:0000313" key="10">
    <source>
        <dbReference type="Proteomes" id="UP001164929"/>
    </source>
</evidence>
<evidence type="ECO:0000256" key="2">
    <source>
        <dbReference type="ARBA" id="ARBA00012513"/>
    </source>
</evidence>
<keyword evidence="4" id="KW-0325">Glycoprotein</keyword>
<keyword evidence="10" id="KW-1185">Reference proteome</keyword>
<sequence>MELFTSHLSGQLSPPPPLSNLYILVNKMKVKQCSCVILLYFLTLTILSSLVASQTCKNSCGQIPIKYPFGTGLGCGDPRFQQYVTCNQEKLTLTTHTGCYPVTNIEYSSQVIHISDPSMSTCACTQTSKGFGLDWDAPFSFHDDTVFTLLDCSTTSSPIYRTNGAYDVDSNTTVIPQCDRTGAPICSFLYSCRAISMLNLPISTCCVYTPVDLGPSFEMDLQKLQCTSYSGFYSFNGQESNPENWKYGIALKYKFNVYNDYPSSCANCERSNGVCGYGGAYDTFVCNCPGGLNTTSDCFFRSLYNHCPRLLPRHTAGNFLIFSLAYFMVRPLFILIKKEHKGSGSHDIQFIYALQKMNALQSLKAKLDKPSKFYSKRRKKAWKFRGCGSILAGPRV</sequence>
<evidence type="ECO:0000256" key="1">
    <source>
        <dbReference type="ARBA" id="ARBA00004167"/>
    </source>
</evidence>
<evidence type="ECO:0000259" key="7">
    <source>
        <dbReference type="Pfam" id="PF13947"/>
    </source>
</evidence>
<comment type="catalytic activity">
    <reaction evidence="5">
        <text>L-threonyl-[protein] + ATP = O-phospho-L-threonyl-[protein] + ADP + H(+)</text>
        <dbReference type="Rhea" id="RHEA:46608"/>
        <dbReference type="Rhea" id="RHEA-COMP:11060"/>
        <dbReference type="Rhea" id="RHEA-COMP:11605"/>
        <dbReference type="ChEBI" id="CHEBI:15378"/>
        <dbReference type="ChEBI" id="CHEBI:30013"/>
        <dbReference type="ChEBI" id="CHEBI:30616"/>
        <dbReference type="ChEBI" id="CHEBI:61977"/>
        <dbReference type="ChEBI" id="CHEBI:456216"/>
        <dbReference type="EC" id="2.7.11.1"/>
    </reaction>
</comment>
<dbReference type="GO" id="GO:0004674">
    <property type="term" value="F:protein serine/threonine kinase activity"/>
    <property type="evidence" value="ECO:0007669"/>
    <property type="project" value="UniProtKB-EC"/>
</dbReference>
<dbReference type="Pfam" id="PF13947">
    <property type="entry name" value="GUB_WAK_bind"/>
    <property type="match status" value="1"/>
</dbReference>
<organism evidence="9 10">
    <name type="scientific">Populus alba x Populus x berolinensis</name>
    <dbReference type="NCBI Taxonomy" id="444605"/>
    <lineage>
        <taxon>Eukaryota</taxon>
        <taxon>Viridiplantae</taxon>
        <taxon>Streptophyta</taxon>
        <taxon>Embryophyta</taxon>
        <taxon>Tracheophyta</taxon>
        <taxon>Spermatophyta</taxon>
        <taxon>Magnoliopsida</taxon>
        <taxon>eudicotyledons</taxon>
        <taxon>Gunneridae</taxon>
        <taxon>Pentapetalae</taxon>
        <taxon>rosids</taxon>
        <taxon>fabids</taxon>
        <taxon>Malpighiales</taxon>
        <taxon>Salicaceae</taxon>
        <taxon>Saliceae</taxon>
        <taxon>Populus</taxon>
    </lineage>
</organism>
<comment type="subcellular location">
    <subcellularLocation>
        <location evidence="1">Membrane</location>
        <topology evidence="1">Single-pass membrane protein</topology>
    </subcellularLocation>
</comment>
<comment type="caution">
    <text evidence="9">The sequence shown here is derived from an EMBL/GenBank/DDBJ whole genome shotgun (WGS) entry which is preliminary data.</text>
</comment>
<evidence type="ECO:0000256" key="4">
    <source>
        <dbReference type="ARBA" id="ARBA00023180"/>
    </source>
</evidence>
<dbReference type="GO" id="GO:0030247">
    <property type="term" value="F:polysaccharide binding"/>
    <property type="evidence" value="ECO:0007669"/>
    <property type="project" value="InterPro"/>
</dbReference>
<dbReference type="PANTHER" id="PTHR33355:SF10">
    <property type="entry name" value="EGF-LIKE DOMAIN-CONTAINING PROTEIN"/>
    <property type="match status" value="1"/>
</dbReference>
<evidence type="ECO:0000256" key="5">
    <source>
        <dbReference type="ARBA" id="ARBA00047899"/>
    </source>
</evidence>
<proteinExistence type="predicted"/>
<dbReference type="EMBL" id="JAQIZT010000010">
    <property type="protein sequence ID" value="KAJ6981173.1"/>
    <property type="molecule type" value="Genomic_DNA"/>
</dbReference>
<reference evidence="9" key="1">
    <citation type="journal article" date="2023" name="Mol. Ecol. Resour.">
        <title>Chromosome-level genome assembly of a triploid poplar Populus alba 'Berolinensis'.</title>
        <authorList>
            <person name="Chen S."/>
            <person name="Yu Y."/>
            <person name="Wang X."/>
            <person name="Wang S."/>
            <person name="Zhang T."/>
            <person name="Zhou Y."/>
            <person name="He R."/>
            <person name="Meng N."/>
            <person name="Wang Y."/>
            <person name="Liu W."/>
            <person name="Liu Z."/>
            <person name="Liu J."/>
            <person name="Guo Q."/>
            <person name="Huang H."/>
            <person name="Sederoff R.R."/>
            <person name="Wang G."/>
            <person name="Qu G."/>
            <person name="Chen S."/>
        </authorList>
    </citation>
    <scope>NUCLEOTIDE SEQUENCE</scope>
    <source>
        <strain evidence="9">SC-2020</strain>
    </source>
</reference>
<feature type="domain" description="Wall-associated receptor kinase galacturonan-binding" evidence="7">
    <location>
        <begin position="56"/>
        <end position="116"/>
    </location>
</feature>
<evidence type="ECO:0000256" key="6">
    <source>
        <dbReference type="ARBA" id="ARBA00048679"/>
    </source>
</evidence>
<dbReference type="Proteomes" id="UP001164929">
    <property type="component" value="Chromosome 10"/>
</dbReference>
<comment type="catalytic activity">
    <reaction evidence="6">
        <text>L-seryl-[protein] + ATP = O-phospho-L-seryl-[protein] + ADP + H(+)</text>
        <dbReference type="Rhea" id="RHEA:17989"/>
        <dbReference type="Rhea" id="RHEA-COMP:9863"/>
        <dbReference type="Rhea" id="RHEA-COMP:11604"/>
        <dbReference type="ChEBI" id="CHEBI:15378"/>
        <dbReference type="ChEBI" id="CHEBI:29999"/>
        <dbReference type="ChEBI" id="CHEBI:30616"/>
        <dbReference type="ChEBI" id="CHEBI:83421"/>
        <dbReference type="ChEBI" id="CHEBI:456216"/>
        <dbReference type="EC" id="2.7.11.1"/>
    </reaction>
</comment>
<feature type="domain" description="Wall-associated receptor kinase C-terminal" evidence="8">
    <location>
        <begin position="237"/>
        <end position="290"/>
    </location>
</feature>
<dbReference type="GO" id="GO:0016020">
    <property type="term" value="C:membrane"/>
    <property type="evidence" value="ECO:0007669"/>
    <property type="project" value="UniProtKB-SubCell"/>
</dbReference>